<feature type="transmembrane region" description="Helical" evidence="5">
    <location>
        <begin position="68"/>
        <end position="86"/>
    </location>
</feature>
<dbReference type="InterPro" id="IPR050475">
    <property type="entry name" value="Prenyltransferase_related"/>
</dbReference>
<dbReference type="Gene3D" id="1.10.357.140">
    <property type="entry name" value="UbiA prenyltransferase"/>
    <property type="match status" value="1"/>
</dbReference>
<feature type="transmembrane region" description="Helical" evidence="5">
    <location>
        <begin position="180"/>
        <end position="205"/>
    </location>
</feature>
<evidence type="ECO:0000256" key="4">
    <source>
        <dbReference type="ARBA" id="ARBA00023136"/>
    </source>
</evidence>
<keyword evidence="4 5" id="KW-0472">Membrane</keyword>
<organism evidence="6">
    <name type="scientific">marine metagenome</name>
    <dbReference type="NCBI Taxonomy" id="408172"/>
    <lineage>
        <taxon>unclassified sequences</taxon>
        <taxon>metagenomes</taxon>
        <taxon>ecological metagenomes</taxon>
    </lineage>
</organism>
<evidence type="ECO:0000256" key="5">
    <source>
        <dbReference type="SAM" id="Phobius"/>
    </source>
</evidence>
<accession>A0A382SHJ2</accession>
<evidence type="ECO:0000313" key="6">
    <source>
        <dbReference type="EMBL" id="SVD09336.1"/>
    </source>
</evidence>
<dbReference type="InterPro" id="IPR000537">
    <property type="entry name" value="UbiA_prenyltransferase"/>
</dbReference>
<comment type="subcellular location">
    <subcellularLocation>
        <location evidence="1">Membrane</location>
        <topology evidence="1">Multi-pass membrane protein</topology>
    </subcellularLocation>
</comment>
<dbReference type="GO" id="GO:0016765">
    <property type="term" value="F:transferase activity, transferring alkyl or aryl (other than methyl) groups"/>
    <property type="evidence" value="ECO:0007669"/>
    <property type="project" value="InterPro"/>
</dbReference>
<feature type="transmembrane region" description="Helical" evidence="5">
    <location>
        <begin position="115"/>
        <end position="136"/>
    </location>
</feature>
<feature type="non-terminal residue" evidence="6">
    <location>
        <position position="235"/>
    </location>
</feature>
<feature type="transmembrane region" description="Helical" evidence="5">
    <location>
        <begin position="142"/>
        <end position="159"/>
    </location>
</feature>
<name>A0A382SHJ2_9ZZZZ</name>
<dbReference type="InterPro" id="IPR044878">
    <property type="entry name" value="UbiA_sf"/>
</dbReference>
<reference evidence="6" key="1">
    <citation type="submission" date="2018-05" db="EMBL/GenBank/DDBJ databases">
        <authorList>
            <person name="Lanie J.A."/>
            <person name="Ng W.-L."/>
            <person name="Kazmierczak K.M."/>
            <person name="Andrzejewski T.M."/>
            <person name="Davidsen T.M."/>
            <person name="Wayne K.J."/>
            <person name="Tettelin H."/>
            <person name="Glass J.I."/>
            <person name="Rusch D."/>
            <person name="Podicherti R."/>
            <person name="Tsui H.-C.T."/>
            <person name="Winkler M.E."/>
        </authorList>
    </citation>
    <scope>NUCLEOTIDE SEQUENCE</scope>
</reference>
<evidence type="ECO:0000256" key="3">
    <source>
        <dbReference type="ARBA" id="ARBA00022989"/>
    </source>
</evidence>
<dbReference type="AlphaFoldDB" id="A0A382SHJ2"/>
<keyword evidence="3 5" id="KW-1133">Transmembrane helix</keyword>
<proteinExistence type="predicted"/>
<dbReference type="PANTHER" id="PTHR42723">
    <property type="entry name" value="CHLOROPHYLL SYNTHASE"/>
    <property type="match status" value="1"/>
</dbReference>
<keyword evidence="2 5" id="KW-0812">Transmembrane</keyword>
<feature type="transmembrane region" description="Helical" evidence="5">
    <location>
        <begin position="92"/>
        <end position="108"/>
    </location>
</feature>
<dbReference type="GO" id="GO:0016020">
    <property type="term" value="C:membrane"/>
    <property type="evidence" value="ECO:0007669"/>
    <property type="project" value="UniProtKB-SubCell"/>
</dbReference>
<sequence>MILSLLAVFIAAWLVGSITSPLLSYAGLVVLCFAGASNILNDVLDIHIDEINRPERVLTSGRLQIRDALILMSILYVLGIMASSYLQPLGRQIALIIVLPLLVLYTPLFKRLPFIGNLVVGSILGLVFLFTEGAIHGHVDKMWIPFCLATTLSIIRELVKDAADMEGDAIGNLQTFPRKFGLVATLWLLRILTLCLCFGAALPWFEGWYGIYYFILLITGVAIPSLYAVLIILNE</sequence>
<dbReference type="EMBL" id="UINC01129141">
    <property type="protein sequence ID" value="SVD09336.1"/>
    <property type="molecule type" value="Genomic_DNA"/>
</dbReference>
<feature type="transmembrane region" description="Helical" evidence="5">
    <location>
        <begin position="211"/>
        <end position="233"/>
    </location>
</feature>
<dbReference type="Pfam" id="PF01040">
    <property type="entry name" value="UbiA"/>
    <property type="match status" value="1"/>
</dbReference>
<protein>
    <submittedName>
        <fullName evidence="6">Uncharacterized protein</fullName>
    </submittedName>
</protein>
<gene>
    <name evidence="6" type="ORF">METZ01_LOCUS362190</name>
</gene>
<evidence type="ECO:0000256" key="1">
    <source>
        <dbReference type="ARBA" id="ARBA00004141"/>
    </source>
</evidence>
<dbReference type="PANTHER" id="PTHR42723:SF1">
    <property type="entry name" value="CHLOROPHYLL SYNTHASE, CHLOROPLASTIC"/>
    <property type="match status" value="1"/>
</dbReference>
<evidence type="ECO:0000256" key="2">
    <source>
        <dbReference type="ARBA" id="ARBA00022692"/>
    </source>
</evidence>